<dbReference type="EMBL" id="CP000282">
    <property type="protein sequence ID" value="ABD81664.1"/>
    <property type="molecule type" value="Genomic_DNA"/>
</dbReference>
<dbReference type="NCBIfam" id="NF002519">
    <property type="entry name" value="PRK01908.1"/>
    <property type="match status" value="1"/>
</dbReference>
<protein>
    <recommendedName>
        <fullName evidence="6">Ion-translocating oxidoreductase complex subunit G</fullName>
        <ecNumber evidence="6">7.-.-.-</ecNumber>
    </recommendedName>
    <alternativeName>
        <fullName evidence="6">Rnf electron transport complex subunit G</fullName>
    </alternativeName>
</protein>
<dbReference type="Proteomes" id="UP000001947">
    <property type="component" value="Chromosome"/>
</dbReference>
<dbReference type="InterPro" id="IPR010209">
    <property type="entry name" value="Ion_transpt_RnfG/RsxG"/>
</dbReference>
<evidence type="ECO:0000256" key="4">
    <source>
        <dbReference type="ARBA" id="ARBA00022643"/>
    </source>
</evidence>
<sequence>MLGKSITKNSVILGGFALVTAAILAFTFQATAEKIAEQEKRAAEKALLQIVPRERHDNDMLSDTLTFSAEQSAVLGVKGPVDVHLAKLDGELVAAIIPAIAPDGYSGEIKLIVGVNADGSVAGVRVLAHKETPGLGDKVDLNKSDWVLSFTGKSLLNPTANKWKVKKDGGEFDQFTGATITPRAVVKRVQHVLEFFEANKAALTQNTPAAPAAIN</sequence>
<keyword evidence="6" id="KW-1133">Transmembrane helix</keyword>
<dbReference type="OrthoDB" id="9784165at2"/>
<name>Q21I15_SACD2</name>
<feature type="modified residue" description="FMN phosphoryl threonine" evidence="6">
    <location>
        <position position="179"/>
    </location>
</feature>
<dbReference type="AlphaFoldDB" id="Q21I15"/>
<gene>
    <name evidence="6" type="primary">rnfG</name>
    <name evidence="8" type="ordered locus">Sde_2404</name>
</gene>
<evidence type="ECO:0000256" key="2">
    <source>
        <dbReference type="ARBA" id="ARBA00022553"/>
    </source>
</evidence>
<keyword evidence="4 6" id="KW-0288">FMN</keyword>
<evidence type="ECO:0000256" key="6">
    <source>
        <dbReference type="HAMAP-Rule" id="MF_00479"/>
    </source>
</evidence>
<dbReference type="eggNOG" id="COG4659">
    <property type="taxonomic scope" value="Bacteria"/>
</dbReference>
<keyword evidence="6" id="KW-1003">Cell membrane</keyword>
<comment type="subcellular location">
    <subcellularLocation>
        <location evidence="6">Cell inner membrane</location>
        <topology evidence="6">Single-pass membrane protein</topology>
    </subcellularLocation>
</comment>
<dbReference type="GO" id="GO:0005886">
    <property type="term" value="C:plasma membrane"/>
    <property type="evidence" value="ECO:0007669"/>
    <property type="project" value="UniProtKB-SubCell"/>
</dbReference>
<feature type="domain" description="FMN-binding" evidence="7">
    <location>
        <begin position="104"/>
        <end position="196"/>
    </location>
</feature>
<dbReference type="GO" id="GO:0009055">
    <property type="term" value="F:electron transfer activity"/>
    <property type="evidence" value="ECO:0007669"/>
    <property type="project" value="InterPro"/>
</dbReference>
<comment type="function">
    <text evidence="6">Part of a membrane-bound complex that couples electron transfer with translocation of ions across the membrane.</text>
</comment>
<dbReference type="HOGENOM" id="CLU_077882_1_0_6"/>
<keyword evidence="6" id="KW-0997">Cell inner membrane</keyword>
<evidence type="ECO:0000259" key="7">
    <source>
        <dbReference type="SMART" id="SM00900"/>
    </source>
</evidence>
<dbReference type="SMART" id="SM00900">
    <property type="entry name" value="FMN_bind"/>
    <property type="match status" value="1"/>
</dbReference>
<dbReference type="HAMAP" id="MF_00479">
    <property type="entry name" value="RsxG_RnfG"/>
    <property type="match status" value="1"/>
</dbReference>
<comment type="subunit">
    <text evidence="6">The complex is composed of six subunits: RnfA, RnfB, RnfC, RnfD, RnfE and RnfG.</text>
</comment>
<keyword evidence="2 6" id="KW-0597">Phosphoprotein</keyword>
<keyword evidence="1 6" id="KW-0813">Transport</keyword>
<dbReference type="RefSeq" id="WP_011468881.1">
    <property type="nucleotide sequence ID" value="NC_007912.1"/>
</dbReference>
<dbReference type="InterPro" id="IPR007329">
    <property type="entry name" value="FMN-bd"/>
</dbReference>
<evidence type="ECO:0000313" key="9">
    <source>
        <dbReference type="Proteomes" id="UP000001947"/>
    </source>
</evidence>
<dbReference type="GO" id="GO:0022900">
    <property type="term" value="P:electron transport chain"/>
    <property type="evidence" value="ECO:0007669"/>
    <property type="project" value="UniProtKB-UniRule"/>
</dbReference>
<evidence type="ECO:0000256" key="3">
    <source>
        <dbReference type="ARBA" id="ARBA00022630"/>
    </source>
</evidence>
<comment type="similarity">
    <text evidence="6">Belongs to the RnfG family.</text>
</comment>
<dbReference type="Pfam" id="PF04205">
    <property type="entry name" value="FMN_bind"/>
    <property type="match status" value="1"/>
</dbReference>
<evidence type="ECO:0000256" key="1">
    <source>
        <dbReference type="ARBA" id="ARBA00022448"/>
    </source>
</evidence>
<dbReference type="PANTHER" id="PTHR36118:SF1">
    <property type="entry name" value="ION-TRANSLOCATING OXIDOREDUCTASE COMPLEX SUBUNIT G"/>
    <property type="match status" value="1"/>
</dbReference>
<proteinExistence type="inferred from homology"/>
<reference evidence="8 9" key="1">
    <citation type="journal article" date="2008" name="PLoS Genet.">
        <title>Complete genome sequence of the complex carbohydrate-degrading marine bacterium, Saccharophagus degradans strain 2-40 T.</title>
        <authorList>
            <person name="Weiner R.M."/>
            <person name="Taylor L.E.II."/>
            <person name="Henrissat B."/>
            <person name="Hauser L."/>
            <person name="Land M."/>
            <person name="Coutinho P.M."/>
            <person name="Rancurel C."/>
            <person name="Saunders E.H."/>
            <person name="Longmire A.G."/>
            <person name="Zhang H."/>
            <person name="Bayer E.A."/>
            <person name="Gilbert H.J."/>
            <person name="Larimer F."/>
            <person name="Zhulin I.B."/>
            <person name="Ekborg N.A."/>
            <person name="Lamed R."/>
            <person name="Richardson P.M."/>
            <person name="Borovok I."/>
            <person name="Hutcheson S."/>
        </authorList>
    </citation>
    <scope>NUCLEOTIDE SEQUENCE [LARGE SCALE GENOMIC DNA]</scope>
    <source>
        <strain evidence="9">2-40 / ATCC 43961 / DSM 17024</strain>
    </source>
</reference>
<keyword evidence="3 6" id="KW-0285">Flavoprotein</keyword>
<evidence type="ECO:0000256" key="5">
    <source>
        <dbReference type="ARBA" id="ARBA00022982"/>
    </source>
</evidence>
<accession>Q21I15</accession>
<keyword evidence="6" id="KW-0812">Transmembrane</keyword>
<keyword evidence="9" id="KW-1185">Reference proteome</keyword>
<dbReference type="EC" id="7.-.-.-" evidence="6"/>
<dbReference type="PIRSF" id="PIRSF006091">
    <property type="entry name" value="E_trnsport_RnfG"/>
    <property type="match status" value="1"/>
</dbReference>
<keyword evidence="6" id="KW-0472">Membrane</keyword>
<dbReference type="STRING" id="203122.Sde_2404"/>
<dbReference type="GeneID" id="98614068"/>
<comment type="cofactor">
    <cofactor evidence="6">
        <name>FMN</name>
        <dbReference type="ChEBI" id="CHEBI:58210"/>
    </cofactor>
</comment>
<keyword evidence="6" id="KW-1278">Translocase</keyword>
<organism evidence="8 9">
    <name type="scientific">Saccharophagus degradans (strain 2-40 / ATCC 43961 / DSM 17024)</name>
    <dbReference type="NCBI Taxonomy" id="203122"/>
    <lineage>
        <taxon>Bacteria</taxon>
        <taxon>Pseudomonadati</taxon>
        <taxon>Pseudomonadota</taxon>
        <taxon>Gammaproteobacteria</taxon>
        <taxon>Cellvibrionales</taxon>
        <taxon>Cellvibrionaceae</taxon>
        <taxon>Saccharophagus</taxon>
    </lineage>
</organism>
<dbReference type="NCBIfam" id="TIGR01947">
    <property type="entry name" value="rnfG"/>
    <property type="match status" value="1"/>
</dbReference>
<dbReference type="PANTHER" id="PTHR36118">
    <property type="entry name" value="ION-TRANSLOCATING OXIDOREDUCTASE COMPLEX SUBUNIT G"/>
    <property type="match status" value="1"/>
</dbReference>
<evidence type="ECO:0000313" key="8">
    <source>
        <dbReference type="EMBL" id="ABD81664.1"/>
    </source>
</evidence>
<dbReference type="KEGG" id="sde:Sde_2404"/>
<dbReference type="GO" id="GO:0010181">
    <property type="term" value="F:FMN binding"/>
    <property type="evidence" value="ECO:0007669"/>
    <property type="project" value="InterPro"/>
</dbReference>
<keyword evidence="5 6" id="KW-0249">Electron transport</keyword>